<accession>A0A9X4JUD8</accession>
<dbReference type="CDD" id="cd06530">
    <property type="entry name" value="S26_SPase_I"/>
    <property type="match status" value="1"/>
</dbReference>
<feature type="transmembrane region" description="Helical" evidence="6">
    <location>
        <begin position="21"/>
        <end position="41"/>
    </location>
</feature>
<keyword evidence="3 6" id="KW-1133">Transmembrane helix</keyword>
<dbReference type="EMBL" id="JAKOAV010000022">
    <property type="protein sequence ID" value="MDF9409010.1"/>
    <property type="molecule type" value="Genomic_DNA"/>
</dbReference>
<name>A0A9X4JUD8_9FIRM</name>
<dbReference type="GO" id="GO:0009003">
    <property type="term" value="F:signal peptidase activity"/>
    <property type="evidence" value="ECO:0007669"/>
    <property type="project" value="UniProtKB-EC"/>
</dbReference>
<keyword evidence="2 6" id="KW-0812">Transmembrane</keyword>
<reference evidence="8" key="1">
    <citation type="submission" date="2022-02" db="EMBL/GenBank/DDBJ databases">
        <authorList>
            <person name="Leng L."/>
        </authorList>
    </citation>
    <scope>NUCLEOTIDE SEQUENCE</scope>
    <source>
        <strain evidence="8">JI</strain>
    </source>
</reference>
<sequence length="350" mass="38143">MAYFVWRLPRPGISGKMRLRSLLSWLALLAAGFQIIFQLAGGMVEGFGKSPSSFTFLGIASNILYVGACLAGTETARAYLINSLAKRRLHLKIGLLTLFFAALGLPFSAVGGFRTGFEFVKVAGSVILPGLTENVAASYLAYLGGPLPALIYRGALQSFIWFCPVLPDLSWTTKTLLGAFIPAFSLFMIHRIYLLESRELRKKNHAGENPAGWIITCVVSVLLVWFCVGIFPVFPSVVLSGSMMPVMYKGDIALVKKISGDEVRLGDVIDFRRDKMLITHRVIEIKENHGARVFRTKGDNNSGPDPDLVGPQQVRGKVVCTIPKIGWAALFAKTLAGMVKPGASPQGMEF</sequence>
<dbReference type="EC" id="3.4.21.89" evidence="5"/>
<dbReference type="InterPro" id="IPR019533">
    <property type="entry name" value="Peptidase_S26"/>
</dbReference>
<dbReference type="NCBIfam" id="TIGR02228">
    <property type="entry name" value="sigpep_I_arch"/>
    <property type="match status" value="1"/>
</dbReference>
<dbReference type="PRINTS" id="PR00728">
    <property type="entry name" value="SIGNALPTASE"/>
</dbReference>
<feature type="transmembrane region" description="Helical" evidence="6">
    <location>
        <begin position="213"/>
        <end position="239"/>
    </location>
</feature>
<dbReference type="PANTHER" id="PTHR10806">
    <property type="entry name" value="SIGNAL PEPTIDASE COMPLEX CATALYTIC SUBUNIT SEC11"/>
    <property type="match status" value="1"/>
</dbReference>
<dbReference type="GO" id="GO:0006465">
    <property type="term" value="P:signal peptide processing"/>
    <property type="evidence" value="ECO:0007669"/>
    <property type="project" value="UniProtKB-UniRule"/>
</dbReference>
<evidence type="ECO:0000313" key="8">
    <source>
        <dbReference type="EMBL" id="MDF9409010.1"/>
    </source>
</evidence>
<evidence type="ECO:0000256" key="1">
    <source>
        <dbReference type="ARBA" id="ARBA00004370"/>
    </source>
</evidence>
<dbReference type="SUPFAM" id="SSF51306">
    <property type="entry name" value="LexA/Signal peptidase"/>
    <property type="match status" value="1"/>
</dbReference>
<keyword evidence="8" id="KW-0378">Hydrolase</keyword>
<evidence type="ECO:0000256" key="6">
    <source>
        <dbReference type="SAM" id="Phobius"/>
    </source>
</evidence>
<dbReference type="Pfam" id="PF10502">
    <property type="entry name" value="Peptidase_S26"/>
    <property type="match status" value="1"/>
</dbReference>
<dbReference type="InterPro" id="IPR036286">
    <property type="entry name" value="LexA/Signal_pep-like_sf"/>
</dbReference>
<feature type="transmembrane region" description="Helical" evidence="6">
    <location>
        <begin position="53"/>
        <end position="72"/>
    </location>
</feature>
<keyword evidence="4 6" id="KW-0472">Membrane</keyword>
<dbReference type="AlphaFoldDB" id="A0A9X4JUD8"/>
<dbReference type="PANTHER" id="PTHR10806:SF6">
    <property type="entry name" value="SIGNAL PEPTIDASE COMPLEX CATALYTIC SUBUNIT SEC11"/>
    <property type="match status" value="1"/>
</dbReference>
<feature type="domain" description="Peptidase S26" evidence="7">
    <location>
        <begin position="213"/>
        <end position="275"/>
    </location>
</feature>
<dbReference type="Proteomes" id="UP001154312">
    <property type="component" value="Unassembled WGS sequence"/>
</dbReference>
<evidence type="ECO:0000259" key="7">
    <source>
        <dbReference type="Pfam" id="PF10502"/>
    </source>
</evidence>
<feature type="transmembrane region" description="Helical" evidence="6">
    <location>
        <begin position="93"/>
        <end position="113"/>
    </location>
</feature>
<keyword evidence="9" id="KW-1185">Reference proteome</keyword>
<organism evidence="8 9">
    <name type="scientific">Pelotomaculum isophthalicicum JI</name>
    <dbReference type="NCBI Taxonomy" id="947010"/>
    <lineage>
        <taxon>Bacteria</taxon>
        <taxon>Bacillati</taxon>
        <taxon>Bacillota</taxon>
        <taxon>Clostridia</taxon>
        <taxon>Eubacteriales</taxon>
        <taxon>Desulfotomaculaceae</taxon>
        <taxon>Pelotomaculum</taxon>
    </lineage>
</organism>
<dbReference type="InterPro" id="IPR001733">
    <property type="entry name" value="Peptidase_S26B"/>
</dbReference>
<evidence type="ECO:0000256" key="5">
    <source>
        <dbReference type="NCBIfam" id="TIGR02228"/>
    </source>
</evidence>
<feature type="transmembrane region" description="Helical" evidence="6">
    <location>
        <begin position="175"/>
        <end position="193"/>
    </location>
</feature>
<comment type="caution">
    <text evidence="8">The sequence shown here is derived from an EMBL/GenBank/DDBJ whole genome shotgun (WGS) entry which is preliminary data.</text>
</comment>
<dbReference type="GO" id="GO:0016020">
    <property type="term" value="C:membrane"/>
    <property type="evidence" value="ECO:0007669"/>
    <property type="project" value="UniProtKB-SubCell"/>
</dbReference>
<evidence type="ECO:0000256" key="4">
    <source>
        <dbReference type="ARBA" id="ARBA00023136"/>
    </source>
</evidence>
<dbReference type="RefSeq" id="WP_277444423.1">
    <property type="nucleotide sequence ID" value="NZ_JAKOAV010000022.1"/>
</dbReference>
<evidence type="ECO:0000256" key="3">
    <source>
        <dbReference type="ARBA" id="ARBA00022989"/>
    </source>
</evidence>
<proteinExistence type="predicted"/>
<comment type="subcellular location">
    <subcellularLocation>
        <location evidence="1">Membrane</location>
    </subcellularLocation>
</comment>
<gene>
    <name evidence="8" type="ORF">L7E55_11670</name>
</gene>
<dbReference type="GO" id="GO:0004252">
    <property type="term" value="F:serine-type endopeptidase activity"/>
    <property type="evidence" value="ECO:0007669"/>
    <property type="project" value="UniProtKB-UniRule"/>
</dbReference>
<evidence type="ECO:0000256" key="2">
    <source>
        <dbReference type="ARBA" id="ARBA00022692"/>
    </source>
</evidence>
<protein>
    <recommendedName>
        <fullName evidence="5">Signal peptidase I</fullName>
        <ecNumber evidence="5">3.4.21.89</ecNumber>
    </recommendedName>
</protein>
<evidence type="ECO:0000313" key="9">
    <source>
        <dbReference type="Proteomes" id="UP001154312"/>
    </source>
</evidence>